<gene>
    <name evidence="2" type="ORF">C3F09_00510</name>
</gene>
<feature type="non-terminal residue" evidence="2">
    <location>
        <position position="1"/>
    </location>
</feature>
<keyword evidence="1" id="KW-0472">Membrane</keyword>
<organism evidence="2 3">
    <name type="scientific">candidate division GN15 bacterium</name>
    <dbReference type="NCBI Taxonomy" id="2072418"/>
    <lineage>
        <taxon>Bacteria</taxon>
        <taxon>candidate division GN15</taxon>
    </lineage>
</organism>
<dbReference type="Proteomes" id="UP000250918">
    <property type="component" value="Unassembled WGS sequence"/>
</dbReference>
<protein>
    <submittedName>
        <fullName evidence="2">Uncharacterized protein</fullName>
    </submittedName>
</protein>
<evidence type="ECO:0000313" key="3">
    <source>
        <dbReference type="Proteomes" id="UP000250918"/>
    </source>
</evidence>
<dbReference type="AlphaFoldDB" id="A0A855XBY2"/>
<evidence type="ECO:0000256" key="1">
    <source>
        <dbReference type="SAM" id="Phobius"/>
    </source>
</evidence>
<keyword evidence="1" id="KW-1133">Transmembrane helix</keyword>
<proteinExistence type="predicted"/>
<feature type="transmembrane region" description="Helical" evidence="1">
    <location>
        <begin position="138"/>
        <end position="160"/>
    </location>
</feature>
<sequence>LWAMWIYYEREGRVDADKMPAHAHPGDTVAVSLNQLPEQTQEELNEIAEDSLAVHSPVWDTQTAGQESRIDSADIMRMARRAIAEAREQELANGGEHESRLSENLGLAHVHVNGQALLLFAIGLIFLFSSATPGTKKIVYWIGGIAIVLHAIGLTGKGYAGVFKDLVAISGVVLLALFAYMALRIYMDLGHKPSNR</sequence>
<dbReference type="EMBL" id="PQAP01000002">
    <property type="protein sequence ID" value="PWB76304.1"/>
    <property type="molecule type" value="Genomic_DNA"/>
</dbReference>
<feature type="transmembrane region" description="Helical" evidence="1">
    <location>
        <begin position="112"/>
        <end position="131"/>
    </location>
</feature>
<evidence type="ECO:0000313" key="2">
    <source>
        <dbReference type="EMBL" id="PWB76304.1"/>
    </source>
</evidence>
<name>A0A855XBY2_9BACT</name>
<comment type="caution">
    <text evidence="2">The sequence shown here is derived from an EMBL/GenBank/DDBJ whole genome shotgun (WGS) entry which is preliminary data.</text>
</comment>
<keyword evidence="1" id="KW-0812">Transmembrane</keyword>
<accession>A0A855XBY2</accession>
<feature type="transmembrane region" description="Helical" evidence="1">
    <location>
        <begin position="166"/>
        <end position="186"/>
    </location>
</feature>
<reference evidence="2 3" key="1">
    <citation type="journal article" date="2018" name="ISME J.">
        <title>A methanotrophic archaeon couples anaerobic oxidation of methane to Fe(III) reduction.</title>
        <authorList>
            <person name="Cai C."/>
            <person name="Leu A.O."/>
            <person name="Xie G.J."/>
            <person name="Guo J."/>
            <person name="Feng Y."/>
            <person name="Zhao J.X."/>
            <person name="Tyson G.W."/>
            <person name="Yuan Z."/>
            <person name="Hu S."/>
        </authorList>
    </citation>
    <scope>NUCLEOTIDE SEQUENCE [LARGE SCALE GENOMIC DNA]</scope>
    <source>
        <strain evidence="2">FeB_12</strain>
    </source>
</reference>